<dbReference type="HOGENOM" id="CLU_090632_0_0_2"/>
<dbReference type="EnsemblBacteria" id="ABK77890">
    <property type="protein sequence ID" value="ABK77890"/>
    <property type="gene ID" value="CENSYa_1267"/>
</dbReference>
<dbReference type="KEGG" id="csy:CENSYa_1267"/>
<dbReference type="InterPro" id="IPR012666">
    <property type="entry name" value="CbtA_put"/>
</dbReference>
<keyword evidence="3" id="KW-1185">Reference proteome</keyword>
<evidence type="ECO:0000313" key="2">
    <source>
        <dbReference type="EMBL" id="ABK77890.1"/>
    </source>
</evidence>
<proteinExistence type="predicted"/>
<dbReference type="STRING" id="414004.CENSYa_1267"/>
<feature type="transmembrane region" description="Helical" evidence="1">
    <location>
        <begin position="199"/>
        <end position="223"/>
    </location>
</feature>
<dbReference type="Pfam" id="PF09490">
    <property type="entry name" value="CbtA"/>
    <property type="match status" value="1"/>
</dbReference>
<feature type="transmembrane region" description="Helical" evidence="1">
    <location>
        <begin position="169"/>
        <end position="187"/>
    </location>
</feature>
<organism evidence="2 3">
    <name type="scientific">Cenarchaeum symbiosum (strain A)</name>
    <dbReference type="NCBI Taxonomy" id="414004"/>
    <lineage>
        <taxon>Archaea</taxon>
        <taxon>Nitrososphaerota</taxon>
        <taxon>Candidatus Cenarchaeales</taxon>
        <taxon>Candidatus Cenarchaeaceae</taxon>
        <taxon>Candidatus Cenarchaeum</taxon>
    </lineage>
</organism>
<evidence type="ECO:0008006" key="4">
    <source>
        <dbReference type="Google" id="ProtNLM"/>
    </source>
</evidence>
<feature type="transmembrane region" description="Helical" evidence="1">
    <location>
        <begin position="67"/>
        <end position="88"/>
    </location>
</feature>
<reference evidence="2 3" key="1">
    <citation type="journal article" date="2006" name="Proc. Natl. Acad. Sci. U.S.A.">
        <title>Genomic analysis of the uncultivated marine crenarchaeote Cenarchaeum symbiosum.</title>
        <authorList>
            <person name="Hallam S.J."/>
            <person name="Konstantinidis K.T."/>
            <person name="Putnam N."/>
            <person name="Schleper C."/>
            <person name="Watanabe Y."/>
            <person name="Sugahara J."/>
            <person name="Preston C."/>
            <person name="de la Torre J."/>
            <person name="Richardson P.M."/>
            <person name="DeLong E.F."/>
        </authorList>
    </citation>
    <scope>NUCLEOTIDE SEQUENCE [LARGE SCALE GENOMIC DNA]</scope>
    <source>
        <strain evidence="3">A</strain>
    </source>
</reference>
<evidence type="ECO:0000256" key="1">
    <source>
        <dbReference type="SAM" id="Phobius"/>
    </source>
</evidence>
<keyword evidence="1" id="KW-0472">Membrane</keyword>
<dbReference type="EMBL" id="DP000238">
    <property type="protein sequence ID" value="ABK77890.1"/>
    <property type="molecule type" value="Genomic_DNA"/>
</dbReference>
<keyword evidence="1" id="KW-1133">Transmembrane helix</keyword>
<gene>
    <name evidence="2" type="ordered locus">CENSYa_1267</name>
</gene>
<feature type="transmembrane region" description="Helical" evidence="1">
    <location>
        <begin position="138"/>
        <end position="157"/>
    </location>
</feature>
<accession>A0RX23</accession>
<keyword evidence="1" id="KW-0812">Transmembrane</keyword>
<feature type="transmembrane region" description="Helical" evidence="1">
    <location>
        <begin position="100"/>
        <end position="118"/>
    </location>
</feature>
<dbReference type="Proteomes" id="UP000000758">
    <property type="component" value="Chromosome"/>
</dbReference>
<evidence type="ECO:0000313" key="3">
    <source>
        <dbReference type="Proteomes" id="UP000000758"/>
    </source>
</evidence>
<protein>
    <recommendedName>
        <fullName evidence="4">CbtA family protein</fullName>
    </recommendedName>
</protein>
<dbReference type="AlphaFoldDB" id="A0RX23"/>
<name>A0RX23_CENSY</name>
<sequence length="237" mass="24471">MSTLRSGALVAIALASGALAGLVHGGVGLVTIGPYLDDAIALEFAGSELELPVEYGAYRDWQRGGQVVAGAMLGTSMGALFGIVYGYLRGSLPGGHDVKRALVLGGVMFAVLFLVPFLKYPASPPGIGDADDLSYRSALYIGFTALSGASAIGFYILSRALKGRKKLAAAAGYVVLVAAAAAILPGAPAGDAPGDLLAGFRAMSVLGMAVFWIVMPLVFGALWHKFRPDKRVQERAL</sequence>